<comment type="caution">
    <text evidence="3">The sequence shown here is derived from an EMBL/GenBank/DDBJ whole genome shotgun (WGS) entry which is preliminary data.</text>
</comment>
<dbReference type="AlphaFoldDB" id="A0A2R6NN11"/>
<feature type="compositionally biased region" description="Low complexity" evidence="2">
    <location>
        <begin position="210"/>
        <end position="224"/>
    </location>
</feature>
<sequence length="454" mass="49105">MASNEEEYTHEYEEHDSSRPHSIDLTLELEHQLNAESLPSSPVNPRPQSLDHQVLASIVTQLRFSLAEVTKERDDLANVLAEVQARETSLKNALHHVSEKCIRLEGELASATDKSKEDQDAVSMLRSKLEDSRMSQASNLALDLSRAGPFTINGPPSSKRNSFAPLTGSSVNRIDAHRRISSVSDSGLLHHDPAQWATSPRVPQVEPLQSSSCPPTTSTGTSRRISGFFGRAPSVPLDTPPAPDTSELVELRNEMRAIKEQLEETRHELTESREAQEASETCAQALRTFISENSIGMHPPGSVMHPSPQRSTVDETASKSSTRWGFKLWNTPASTVLPVTSAPVPPLASASSASAPPVPRKLGGFFASRASISSTSSAPRPEPHSNQQEPIYNGSDSSSDDLGAEPVSPASELPRTNVIVRSYDGTPSVLADSPKQTKTTLEQVGDHNDLVVMA</sequence>
<feature type="region of interest" description="Disordered" evidence="2">
    <location>
        <begin position="200"/>
        <end position="224"/>
    </location>
</feature>
<feature type="region of interest" description="Disordered" evidence="2">
    <location>
        <begin position="1"/>
        <end position="24"/>
    </location>
</feature>
<dbReference type="OrthoDB" id="2505754at2759"/>
<evidence type="ECO:0000313" key="3">
    <source>
        <dbReference type="EMBL" id="PSR73784.1"/>
    </source>
</evidence>
<accession>A0A2R6NN11</accession>
<dbReference type="Proteomes" id="UP000186601">
    <property type="component" value="Unassembled WGS sequence"/>
</dbReference>
<evidence type="ECO:0000256" key="1">
    <source>
        <dbReference type="SAM" id="Coils"/>
    </source>
</evidence>
<proteinExistence type="predicted"/>
<gene>
    <name evidence="3" type="ORF">PHLCEN_2v10354</name>
</gene>
<feature type="coiled-coil region" evidence="1">
    <location>
        <begin position="248"/>
        <end position="279"/>
    </location>
</feature>
<name>A0A2R6NN11_9APHY</name>
<feature type="region of interest" description="Disordered" evidence="2">
    <location>
        <begin position="371"/>
        <end position="454"/>
    </location>
</feature>
<feature type="compositionally biased region" description="Polar residues" evidence="2">
    <location>
        <begin position="384"/>
        <end position="397"/>
    </location>
</feature>
<reference evidence="3 4" key="1">
    <citation type="submission" date="2018-02" db="EMBL/GenBank/DDBJ databases">
        <title>Genome sequence of the basidiomycete white-rot fungus Phlebia centrifuga.</title>
        <authorList>
            <person name="Granchi Z."/>
            <person name="Peng M."/>
            <person name="de Vries R.P."/>
            <person name="Hilden K."/>
            <person name="Makela M.R."/>
            <person name="Grigoriev I."/>
            <person name="Riley R."/>
        </authorList>
    </citation>
    <scope>NUCLEOTIDE SEQUENCE [LARGE SCALE GENOMIC DNA]</scope>
    <source>
        <strain evidence="3 4">FBCC195</strain>
    </source>
</reference>
<organism evidence="3 4">
    <name type="scientific">Hermanssonia centrifuga</name>
    <dbReference type="NCBI Taxonomy" id="98765"/>
    <lineage>
        <taxon>Eukaryota</taxon>
        <taxon>Fungi</taxon>
        <taxon>Dikarya</taxon>
        <taxon>Basidiomycota</taxon>
        <taxon>Agaricomycotina</taxon>
        <taxon>Agaricomycetes</taxon>
        <taxon>Polyporales</taxon>
        <taxon>Meruliaceae</taxon>
        <taxon>Hermanssonia</taxon>
    </lineage>
</organism>
<evidence type="ECO:0000256" key="2">
    <source>
        <dbReference type="SAM" id="MobiDB-lite"/>
    </source>
</evidence>
<feature type="compositionally biased region" description="Basic and acidic residues" evidence="2">
    <location>
        <begin position="7"/>
        <end position="24"/>
    </location>
</feature>
<keyword evidence="4" id="KW-1185">Reference proteome</keyword>
<protein>
    <submittedName>
        <fullName evidence="3">Uncharacterized protein</fullName>
    </submittedName>
</protein>
<feature type="region of interest" description="Disordered" evidence="2">
    <location>
        <begin position="29"/>
        <end position="48"/>
    </location>
</feature>
<dbReference type="STRING" id="98765.A0A2R6NN11"/>
<keyword evidence="1" id="KW-0175">Coiled coil</keyword>
<dbReference type="EMBL" id="MLYV02001062">
    <property type="protein sequence ID" value="PSR73784.1"/>
    <property type="molecule type" value="Genomic_DNA"/>
</dbReference>
<evidence type="ECO:0000313" key="4">
    <source>
        <dbReference type="Proteomes" id="UP000186601"/>
    </source>
</evidence>
<feature type="compositionally biased region" description="Polar residues" evidence="2">
    <location>
        <begin position="34"/>
        <end position="48"/>
    </location>
</feature>
<feature type="compositionally biased region" description="Basic and acidic residues" evidence="2">
    <location>
        <begin position="444"/>
        <end position="454"/>
    </location>
</feature>
<feature type="region of interest" description="Disordered" evidence="2">
    <location>
        <begin position="299"/>
        <end position="319"/>
    </location>
</feature>